<feature type="domain" description="AB hydrolase-1" evidence="4">
    <location>
        <begin position="70"/>
        <end position="210"/>
    </location>
</feature>
<comment type="similarity">
    <text evidence="1">Belongs to the peptidase S33 family.</text>
</comment>
<proteinExistence type="inferred from homology"/>
<dbReference type="SUPFAM" id="SSF53474">
    <property type="entry name" value="alpha/beta-Hydrolases"/>
    <property type="match status" value="1"/>
</dbReference>
<dbReference type="InterPro" id="IPR051601">
    <property type="entry name" value="Serine_prot/Carboxylest_S33"/>
</dbReference>
<dbReference type="Gene3D" id="3.40.50.1820">
    <property type="entry name" value="alpha/beta hydrolase"/>
    <property type="match status" value="1"/>
</dbReference>
<dbReference type="InterPro" id="IPR029058">
    <property type="entry name" value="AB_hydrolase_fold"/>
</dbReference>
<feature type="region of interest" description="Disordered" evidence="3">
    <location>
        <begin position="1"/>
        <end position="25"/>
    </location>
</feature>
<evidence type="ECO:0000259" key="4">
    <source>
        <dbReference type="Pfam" id="PF00561"/>
    </source>
</evidence>
<feature type="compositionally biased region" description="Low complexity" evidence="3">
    <location>
        <begin position="1"/>
        <end position="14"/>
    </location>
</feature>
<evidence type="ECO:0000256" key="2">
    <source>
        <dbReference type="ARBA" id="ARBA00022801"/>
    </source>
</evidence>
<reference evidence="5 6" key="1">
    <citation type="submission" date="2023-03" db="EMBL/GenBank/DDBJ databases">
        <title>Complete genome sequences of several Auritidibacter ignavus strains isolated from ear infections.</title>
        <authorList>
            <person name="Baehr T."/>
            <person name="Baumhoegger A.M."/>
        </authorList>
    </citation>
    <scope>NUCLEOTIDE SEQUENCE [LARGE SCALE GENOMIC DNA]</scope>
    <source>
        <strain evidence="5 6">BABAE-6</strain>
    </source>
</reference>
<keyword evidence="2 5" id="KW-0378">Hydrolase</keyword>
<dbReference type="GO" id="GO:0004177">
    <property type="term" value="F:aminopeptidase activity"/>
    <property type="evidence" value="ECO:0007669"/>
    <property type="project" value="UniProtKB-EC"/>
</dbReference>
<dbReference type="AlphaFoldDB" id="A0AAJ6AKH4"/>
<dbReference type="Proteomes" id="UP001224674">
    <property type="component" value="Chromosome"/>
</dbReference>
<name>A0AAJ6AKH4_9MICC</name>
<dbReference type="PANTHER" id="PTHR43248">
    <property type="entry name" value="2-SUCCINYL-6-HYDROXY-2,4-CYCLOHEXADIENE-1-CARBOXYLATE SYNTHASE"/>
    <property type="match status" value="1"/>
</dbReference>
<dbReference type="PRINTS" id="PR00793">
    <property type="entry name" value="PROAMNOPTASE"/>
</dbReference>
<accession>A0AAJ6AKH4</accession>
<gene>
    <name evidence="5" type="ORF">QDX21_02280</name>
</gene>
<organism evidence="5 6">
    <name type="scientific">Auritidibacter ignavus</name>
    <dbReference type="NCBI Taxonomy" id="678932"/>
    <lineage>
        <taxon>Bacteria</taxon>
        <taxon>Bacillati</taxon>
        <taxon>Actinomycetota</taxon>
        <taxon>Actinomycetes</taxon>
        <taxon>Micrococcales</taxon>
        <taxon>Micrococcaceae</taxon>
        <taxon>Auritidibacter</taxon>
    </lineage>
</organism>
<sequence>MESVSSMSTGVNSSEFTTRQDGYRQRTHRVQVPVDHHQAGAVTDPEMLWVTAREFRHPDDDPDSEINTKPWLIYFQGGPGSPGQRPGTIGGWLAEALKTYRVMMLDQRGTGLSTPLNHHTLRARGDASAQADYLTHFRAPDIVADAEALRTGLGIEPWVSLGQSFGGFCTLSYLSFAPEGLRGSLITGGLAPLSGPADRVYRATYARMRARNQEYFDRYPEDLRVLARVYQRVRAGGVVLPDGSELTVPRVQTLGMMLGGNTRVDTLHYVLEQAFIPGTDQLSDHFLHAVYEQVSRARNPLYLILHEAIYAQPDQAAEPTNWAAERMLREYPDFDAEVTQTPWLTGEMCYRWYTRTDPTLIPIAEATELIAQHTGWGRLYDLEQLAANQVPVAAAVYRDDVYVDRDLSLETAGRVAKLQVWETDAYHHDGIGQAGAKIFTRLHTMIHDR</sequence>
<dbReference type="InterPro" id="IPR000073">
    <property type="entry name" value="AB_hydrolase_1"/>
</dbReference>
<dbReference type="GO" id="GO:0006508">
    <property type="term" value="P:proteolysis"/>
    <property type="evidence" value="ECO:0007669"/>
    <property type="project" value="InterPro"/>
</dbReference>
<dbReference type="EMBL" id="CP122566">
    <property type="protein sequence ID" value="WGH93647.1"/>
    <property type="molecule type" value="Genomic_DNA"/>
</dbReference>
<dbReference type="GeneID" id="83694878"/>
<evidence type="ECO:0000256" key="3">
    <source>
        <dbReference type="SAM" id="MobiDB-lite"/>
    </source>
</evidence>
<protein>
    <submittedName>
        <fullName evidence="5">Alpha/beta fold hydrolase</fullName>
    </submittedName>
</protein>
<dbReference type="PANTHER" id="PTHR43248:SF2">
    <property type="entry name" value="PROLYL AMINOPEPTIDASE"/>
    <property type="match status" value="1"/>
</dbReference>
<keyword evidence="6" id="KW-1185">Reference proteome</keyword>
<dbReference type="InterPro" id="IPR002410">
    <property type="entry name" value="Peptidase_S33"/>
</dbReference>
<evidence type="ECO:0000313" key="6">
    <source>
        <dbReference type="Proteomes" id="UP001224674"/>
    </source>
</evidence>
<evidence type="ECO:0000256" key="1">
    <source>
        <dbReference type="ARBA" id="ARBA00010088"/>
    </source>
</evidence>
<dbReference type="RefSeq" id="WP_279675076.1">
    <property type="nucleotide sequence ID" value="NZ_CP122563.1"/>
</dbReference>
<evidence type="ECO:0000313" key="5">
    <source>
        <dbReference type="EMBL" id="WGH93647.1"/>
    </source>
</evidence>
<dbReference type="Pfam" id="PF00561">
    <property type="entry name" value="Abhydrolase_1"/>
    <property type="match status" value="1"/>
</dbReference>